<name>A0A0N5A561_PARTI</name>
<comment type="similarity">
    <text evidence="1">Belongs to the ataxin-10 family.</text>
</comment>
<comment type="function">
    <text evidence="3">May play a role in the regulation of cytokinesis. May play a role in signaling by stimulating protein glycosylation. Induces neuritogenesis by activating the Ras-MAP kinase pathway and is necessary for the survival of cerebellar neurons. Does not appear to play a major role in ciliogenesis.</text>
</comment>
<dbReference type="Pfam" id="PF09759">
    <property type="entry name" value="Atx10homo_assoc"/>
    <property type="match status" value="1"/>
</dbReference>
<evidence type="ECO:0000256" key="1">
    <source>
        <dbReference type="ARBA" id="ARBA00008384"/>
    </source>
</evidence>
<feature type="domain" description="Ataxin-10" evidence="4">
    <location>
        <begin position="311"/>
        <end position="385"/>
    </location>
</feature>
<proteinExistence type="inferred from homology"/>
<reference evidence="6" key="1">
    <citation type="submission" date="2017-02" db="UniProtKB">
        <authorList>
            <consortium name="WormBaseParasite"/>
        </authorList>
    </citation>
    <scope>IDENTIFICATION</scope>
</reference>
<dbReference type="Gene3D" id="1.25.10.10">
    <property type="entry name" value="Leucine-rich Repeat Variant"/>
    <property type="match status" value="1"/>
</dbReference>
<accession>A0A0N5A561</accession>
<evidence type="ECO:0000256" key="2">
    <source>
        <dbReference type="ARBA" id="ARBA00018804"/>
    </source>
</evidence>
<organism evidence="5 6">
    <name type="scientific">Parastrongyloides trichosuri</name>
    <name type="common">Possum-specific nematode worm</name>
    <dbReference type="NCBI Taxonomy" id="131310"/>
    <lineage>
        <taxon>Eukaryota</taxon>
        <taxon>Metazoa</taxon>
        <taxon>Ecdysozoa</taxon>
        <taxon>Nematoda</taxon>
        <taxon>Chromadorea</taxon>
        <taxon>Rhabditida</taxon>
        <taxon>Tylenchina</taxon>
        <taxon>Panagrolaimomorpha</taxon>
        <taxon>Strongyloidoidea</taxon>
        <taxon>Strongyloididae</taxon>
        <taxon>Parastrongyloides</taxon>
    </lineage>
</organism>
<evidence type="ECO:0000256" key="3">
    <source>
        <dbReference type="ARBA" id="ARBA00045173"/>
    </source>
</evidence>
<dbReference type="WBParaSite" id="PTRK_0001684500.1">
    <property type="protein sequence ID" value="PTRK_0001684500.1"/>
    <property type="gene ID" value="PTRK_0001684500"/>
</dbReference>
<dbReference type="AlphaFoldDB" id="A0A0N5A561"/>
<evidence type="ECO:0000313" key="5">
    <source>
        <dbReference type="Proteomes" id="UP000038045"/>
    </source>
</evidence>
<dbReference type="InterPro" id="IPR019156">
    <property type="entry name" value="Ataxin-10_domain"/>
</dbReference>
<evidence type="ECO:0000259" key="4">
    <source>
        <dbReference type="Pfam" id="PF09759"/>
    </source>
</evidence>
<dbReference type="STRING" id="131310.A0A0N5A561"/>
<keyword evidence="5" id="KW-1185">Reference proteome</keyword>
<dbReference type="InterPro" id="IPR011989">
    <property type="entry name" value="ARM-like"/>
</dbReference>
<dbReference type="Proteomes" id="UP000038045">
    <property type="component" value="Unplaced"/>
</dbReference>
<sequence length="405" mass="47185">MDNEIFTKIFSNSDISSITDDKIKNTNRWICNVDEKEIESIISKNVEGLKLFVNSLFESILLKYGNDLKDDSEFLRQKLLFRIFVNASTKSNYLRKICLLSLKLEHWYALLRFEELIQETSYAICCYGLHLYTTYLLDEKMPSFIEDLTILNNTNEKEHVNGSLTAFFWKLFEESGGFLSESFQSLDREVFTYLLNLLNTIIEENIDDKIININENNVYFLISLLERCCFNDFEELKDLNILSILLSILGSLALDKNQYEKQLFSDTRIVNNCSIILKNIIYFDVSKETKKGFGKFNSLCTKEDEKFMSNLKKSCLRLLTNMCSNNIRNKKSAGKNNAIQSVLYCSFEKPSTEFPLKKEWAVMCLKALTDDCPENQKILIEFKDKINNKTVESLERKILLGDEFE</sequence>
<protein>
    <recommendedName>
        <fullName evidence="2">Ataxin-10</fullName>
    </recommendedName>
</protein>
<dbReference type="SUPFAM" id="SSF48371">
    <property type="entry name" value="ARM repeat"/>
    <property type="match status" value="1"/>
</dbReference>
<dbReference type="InterPro" id="IPR016024">
    <property type="entry name" value="ARM-type_fold"/>
</dbReference>
<evidence type="ECO:0000313" key="6">
    <source>
        <dbReference type="WBParaSite" id="PTRK_0001684500.1"/>
    </source>
</evidence>